<dbReference type="GO" id="GO:0008168">
    <property type="term" value="F:methyltransferase activity"/>
    <property type="evidence" value="ECO:0007669"/>
    <property type="project" value="UniProtKB-KW"/>
</dbReference>
<reference evidence="4 5" key="1">
    <citation type="submission" date="2024-10" db="EMBL/GenBank/DDBJ databases">
        <title>The Natural Products Discovery Center: Release of the First 8490 Sequenced Strains for Exploring Actinobacteria Biosynthetic Diversity.</title>
        <authorList>
            <person name="Kalkreuter E."/>
            <person name="Kautsar S.A."/>
            <person name="Yang D."/>
            <person name="Bader C.D."/>
            <person name="Teijaro C.N."/>
            <person name="Fluegel L."/>
            <person name="Davis C.M."/>
            <person name="Simpson J.R."/>
            <person name="Lauterbach L."/>
            <person name="Steele A.D."/>
            <person name="Gui C."/>
            <person name="Meng S."/>
            <person name="Li G."/>
            <person name="Viehrig K."/>
            <person name="Ye F."/>
            <person name="Su P."/>
            <person name="Kiefer A.F."/>
            <person name="Nichols A."/>
            <person name="Cepeda A.J."/>
            <person name="Yan W."/>
            <person name="Fan B."/>
            <person name="Jiang Y."/>
            <person name="Adhikari A."/>
            <person name="Zheng C.-J."/>
            <person name="Schuster L."/>
            <person name="Cowan T.M."/>
            <person name="Smanski M.J."/>
            <person name="Chevrette M.G."/>
            <person name="De Carvalho L.P.S."/>
            <person name="Shen B."/>
        </authorList>
    </citation>
    <scope>NUCLEOTIDE SEQUENCE [LARGE SCALE GENOMIC DNA]</scope>
    <source>
        <strain evidence="4 5">NPDC021253</strain>
    </source>
</reference>
<keyword evidence="5" id="KW-1185">Reference proteome</keyword>
<dbReference type="CDD" id="cd02440">
    <property type="entry name" value="AdoMet_MTases"/>
    <property type="match status" value="1"/>
</dbReference>
<dbReference type="GO" id="GO:0032259">
    <property type="term" value="P:methylation"/>
    <property type="evidence" value="ECO:0007669"/>
    <property type="project" value="UniProtKB-KW"/>
</dbReference>
<dbReference type="Pfam" id="PF01596">
    <property type="entry name" value="Methyltransf_3"/>
    <property type="match status" value="1"/>
</dbReference>
<dbReference type="InterPro" id="IPR050362">
    <property type="entry name" value="Cation-dep_OMT"/>
</dbReference>
<keyword evidence="2 4" id="KW-0808">Transferase</keyword>
<dbReference type="InterPro" id="IPR029063">
    <property type="entry name" value="SAM-dependent_MTases_sf"/>
</dbReference>
<keyword evidence="1 4" id="KW-0489">Methyltransferase</keyword>
<evidence type="ECO:0000256" key="3">
    <source>
        <dbReference type="ARBA" id="ARBA00022691"/>
    </source>
</evidence>
<evidence type="ECO:0000256" key="2">
    <source>
        <dbReference type="ARBA" id="ARBA00022679"/>
    </source>
</evidence>
<accession>A0ABW7SSL1</accession>
<dbReference type="RefSeq" id="WP_396685057.1">
    <property type="nucleotide sequence ID" value="NZ_JBIRPU010000032.1"/>
</dbReference>
<dbReference type="PANTHER" id="PTHR10509:SF14">
    <property type="entry name" value="CAFFEOYL-COA O-METHYLTRANSFERASE 3-RELATED"/>
    <property type="match status" value="1"/>
</dbReference>
<organism evidence="4 5">
    <name type="scientific">Micromonospora rubida</name>
    <dbReference type="NCBI Taxonomy" id="2697657"/>
    <lineage>
        <taxon>Bacteria</taxon>
        <taxon>Bacillati</taxon>
        <taxon>Actinomycetota</taxon>
        <taxon>Actinomycetes</taxon>
        <taxon>Micromonosporales</taxon>
        <taxon>Micromonosporaceae</taxon>
        <taxon>Micromonospora</taxon>
    </lineage>
</organism>
<name>A0ABW7SSL1_9ACTN</name>
<dbReference type="Proteomes" id="UP001611075">
    <property type="component" value="Unassembled WGS sequence"/>
</dbReference>
<keyword evidence="3" id="KW-0949">S-adenosyl-L-methionine</keyword>
<dbReference type="PROSITE" id="PS51682">
    <property type="entry name" value="SAM_OMT_I"/>
    <property type="match status" value="1"/>
</dbReference>
<dbReference type="EMBL" id="JBIRPU010000032">
    <property type="protein sequence ID" value="MFI0796695.1"/>
    <property type="molecule type" value="Genomic_DNA"/>
</dbReference>
<dbReference type="SUPFAM" id="SSF53335">
    <property type="entry name" value="S-adenosyl-L-methionine-dependent methyltransferases"/>
    <property type="match status" value="1"/>
</dbReference>
<dbReference type="PANTHER" id="PTHR10509">
    <property type="entry name" value="O-METHYLTRANSFERASE-RELATED"/>
    <property type="match status" value="1"/>
</dbReference>
<dbReference type="EC" id="2.1.1.-" evidence="4"/>
<proteinExistence type="predicted"/>
<sequence length="221" mass="24391">MADRIDVNPRLAEYVREVSLREDDILRELREETAMLPGGVAMQVPAEQGQFLALLAALVGARSVLEIGTFTGYSTLCLARALPADGRLVTCDITDRWSSIGAGYWARAGMLDRIDLRVGDARETLAKLRTEEGPDGFDLIFIDADKTGYPEYYELSLPLVRPGGLIVVDNTLFFGRVVDPAARDPDTEAIRELNARLHDDERVDVSMLAVADGITLLRRRA</sequence>
<evidence type="ECO:0000313" key="4">
    <source>
        <dbReference type="EMBL" id="MFI0796695.1"/>
    </source>
</evidence>
<evidence type="ECO:0000256" key="1">
    <source>
        <dbReference type="ARBA" id="ARBA00022603"/>
    </source>
</evidence>
<evidence type="ECO:0000313" key="5">
    <source>
        <dbReference type="Proteomes" id="UP001611075"/>
    </source>
</evidence>
<dbReference type="InterPro" id="IPR002935">
    <property type="entry name" value="SAM_O-MeTrfase"/>
</dbReference>
<dbReference type="Gene3D" id="3.40.50.150">
    <property type="entry name" value="Vaccinia Virus protein VP39"/>
    <property type="match status" value="1"/>
</dbReference>
<gene>
    <name evidence="4" type="ORF">ACH4OY_29010</name>
</gene>
<protein>
    <submittedName>
        <fullName evidence="4">O-methyltransferase</fullName>
        <ecNumber evidence="4">2.1.1.-</ecNumber>
    </submittedName>
</protein>
<comment type="caution">
    <text evidence="4">The sequence shown here is derived from an EMBL/GenBank/DDBJ whole genome shotgun (WGS) entry which is preliminary data.</text>
</comment>